<comment type="caution">
    <text evidence="7">The sequence shown here is derived from an EMBL/GenBank/DDBJ whole genome shotgun (WGS) entry which is preliminary data.</text>
</comment>
<evidence type="ECO:0000256" key="2">
    <source>
        <dbReference type="ARBA" id="ARBA00009565"/>
    </source>
</evidence>
<gene>
    <name evidence="7" type="ORF">HJG63_013611</name>
</gene>
<keyword evidence="3 6" id="KW-0812">Transmembrane</keyword>
<feature type="transmembrane region" description="Helical" evidence="6">
    <location>
        <begin position="118"/>
        <end position="141"/>
    </location>
</feature>
<evidence type="ECO:0008006" key="9">
    <source>
        <dbReference type="Google" id="ProtNLM"/>
    </source>
</evidence>
<dbReference type="PANTHER" id="PTHR23320:SF135">
    <property type="entry name" value="MEMBRANE-SPANNING 4-DOMAINS SUBFAMILY A MEMBER 6A"/>
    <property type="match status" value="1"/>
</dbReference>
<organism evidence="7 8">
    <name type="scientific">Rousettus aegyptiacus</name>
    <name type="common">Egyptian fruit bat</name>
    <name type="synonym">Pteropus aegyptiacus</name>
    <dbReference type="NCBI Taxonomy" id="9407"/>
    <lineage>
        <taxon>Eukaryota</taxon>
        <taxon>Metazoa</taxon>
        <taxon>Chordata</taxon>
        <taxon>Craniata</taxon>
        <taxon>Vertebrata</taxon>
        <taxon>Euteleostomi</taxon>
        <taxon>Mammalia</taxon>
        <taxon>Eutheria</taxon>
        <taxon>Laurasiatheria</taxon>
        <taxon>Chiroptera</taxon>
        <taxon>Yinpterochiroptera</taxon>
        <taxon>Pteropodoidea</taxon>
        <taxon>Pteropodidae</taxon>
        <taxon>Rousettinae</taxon>
        <taxon>Rousettus</taxon>
    </lineage>
</organism>
<evidence type="ECO:0000256" key="3">
    <source>
        <dbReference type="ARBA" id="ARBA00022692"/>
    </source>
</evidence>
<dbReference type="GO" id="GO:0007166">
    <property type="term" value="P:cell surface receptor signaling pathway"/>
    <property type="evidence" value="ECO:0007669"/>
    <property type="project" value="TreeGrafter"/>
</dbReference>
<dbReference type="AlphaFoldDB" id="A0A7J8H2T1"/>
<feature type="transmembrane region" description="Helical" evidence="6">
    <location>
        <begin position="86"/>
        <end position="106"/>
    </location>
</feature>
<feature type="transmembrane region" description="Helical" evidence="6">
    <location>
        <begin position="181"/>
        <end position="207"/>
    </location>
</feature>
<keyword evidence="8" id="KW-1185">Reference proteome</keyword>
<accession>A0A7J8H2T1</accession>
<keyword evidence="5 6" id="KW-0472">Membrane</keyword>
<comment type="similarity">
    <text evidence="2">Belongs to the MS4A family.</text>
</comment>
<dbReference type="InterPro" id="IPR030417">
    <property type="entry name" value="MS4A"/>
</dbReference>
<evidence type="ECO:0000256" key="4">
    <source>
        <dbReference type="ARBA" id="ARBA00022989"/>
    </source>
</evidence>
<evidence type="ECO:0000256" key="1">
    <source>
        <dbReference type="ARBA" id="ARBA00004141"/>
    </source>
</evidence>
<evidence type="ECO:0000256" key="6">
    <source>
        <dbReference type="SAM" id="Phobius"/>
    </source>
</evidence>
<dbReference type="GO" id="GO:0005886">
    <property type="term" value="C:plasma membrane"/>
    <property type="evidence" value="ECO:0007669"/>
    <property type="project" value="TreeGrafter"/>
</dbReference>
<keyword evidence="4 6" id="KW-1133">Transmembrane helix</keyword>
<sequence length="247" mass="26785">MMSQPMAKENIVILTANGIDLAQADESKSANQSQGSLRKHLQAEVKVFGTIQIVCGAMVLSLGILLQSAPFSPHFTHVFSTLLKAAYPFIGGLCFVISGSLSIITEKKSTKPLVQSSLAANFLSSLSALVGFILLSVNLALLGPALQKCDLDKEKLLSEWQTSNHNFYQNEMNCLIANDTLAGVLSVMLIFSVLEFCLAVLMAMIWWKEFHSEFPGSVLFQPLSDKDKSGIVAEANFGCGYEKLSNS</sequence>
<reference evidence="7 8" key="1">
    <citation type="journal article" date="2020" name="Nature">
        <title>Six reference-quality genomes reveal evolution of bat adaptations.</title>
        <authorList>
            <person name="Jebb D."/>
            <person name="Huang Z."/>
            <person name="Pippel M."/>
            <person name="Hughes G.M."/>
            <person name="Lavrichenko K."/>
            <person name="Devanna P."/>
            <person name="Winkler S."/>
            <person name="Jermiin L.S."/>
            <person name="Skirmuntt E.C."/>
            <person name="Katzourakis A."/>
            <person name="Burkitt-Gray L."/>
            <person name="Ray D.A."/>
            <person name="Sullivan K.A.M."/>
            <person name="Roscito J.G."/>
            <person name="Kirilenko B.M."/>
            <person name="Davalos L.M."/>
            <person name="Corthals A.P."/>
            <person name="Power M.L."/>
            <person name="Jones G."/>
            <person name="Ransome R.D."/>
            <person name="Dechmann D.K.N."/>
            <person name="Locatelli A.G."/>
            <person name="Puechmaille S.J."/>
            <person name="Fedrigo O."/>
            <person name="Jarvis E.D."/>
            <person name="Hiller M."/>
            <person name="Vernes S.C."/>
            <person name="Myers E.W."/>
            <person name="Teeling E.C."/>
        </authorList>
    </citation>
    <scope>NUCLEOTIDE SEQUENCE [LARGE SCALE GENOMIC DNA]</scope>
    <source>
        <strain evidence="7">MRouAeg1</strain>
        <tissue evidence="7">Muscle</tissue>
    </source>
</reference>
<evidence type="ECO:0000313" key="7">
    <source>
        <dbReference type="EMBL" id="KAF6466478.1"/>
    </source>
</evidence>
<dbReference type="InterPro" id="IPR007237">
    <property type="entry name" value="CD20-like"/>
</dbReference>
<dbReference type="EMBL" id="JACASE010000005">
    <property type="protein sequence ID" value="KAF6466478.1"/>
    <property type="molecule type" value="Genomic_DNA"/>
</dbReference>
<evidence type="ECO:0000313" key="8">
    <source>
        <dbReference type="Proteomes" id="UP000593571"/>
    </source>
</evidence>
<protein>
    <recommendedName>
        <fullName evidence="9">Membrane spanning 4-domains A6A</fullName>
    </recommendedName>
</protein>
<name>A0A7J8H2T1_ROUAE</name>
<dbReference type="PANTHER" id="PTHR23320">
    <property type="entry name" value="MEMBRANE-SPANNING 4-DOMAINS SUBFAMILY A MS4A -RELATED"/>
    <property type="match status" value="1"/>
</dbReference>
<comment type="subcellular location">
    <subcellularLocation>
        <location evidence="1">Membrane</location>
        <topology evidence="1">Multi-pass membrane protein</topology>
    </subcellularLocation>
</comment>
<dbReference type="Pfam" id="PF04103">
    <property type="entry name" value="CD20"/>
    <property type="match status" value="1"/>
</dbReference>
<dbReference type="GO" id="GO:0005802">
    <property type="term" value="C:trans-Golgi network"/>
    <property type="evidence" value="ECO:0007669"/>
    <property type="project" value="TreeGrafter"/>
</dbReference>
<dbReference type="Proteomes" id="UP000593571">
    <property type="component" value="Unassembled WGS sequence"/>
</dbReference>
<dbReference type="OrthoDB" id="10071849at2759"/>
<feature type="transmembrane region" description="Helical" evidence="6">
    <location>
        <begin position="47"/>
        <end position="66"/>
    </location>
</feature>
<proteinExistence type="inferred from homology"/>
<evidence type="ECO:0000256" key="5">
    <source>
        <dbReference type="ARBA" id="ARBA00023136"/>
    </source>
</evidence>